<sequence length="480" mass="51018">MATQSTAAALKPSPAEQRVIAAAAAGAVCDFRVNNPAADDPARAETWGTERALRADVLRALCLGLRPDWPLDPRGVQVRGARIDGALDLAAATVAVPLLFWDCAFTDAPIVRDATLKILSLVGSRLPGLVGDGLTVQSSLLLRGTRLSGEVRFLGAKIGGDLSCIKGSFENPRGQALSAESLTTGGNVFLRDGFRAAGEVRLLGAKIGGDLACSDGSFDNPGGVALSADGADVRGGLFWRQLQAPPAGRVSLAHATVGVLADDLQSWPGPGALNLSGFVYGAIAASSMTDAARRLDWLRRQDPQLFSPQPYEQLAKVLRQMGHDDDARKIAIARKQALIARSGNRASRLARHLVLWPVGYGYRPGRALWSLLALIAFGTLIFSGPVGSGVMLPAKLGEAQVTAYRACAALPPGYPRFQPLVYAIDTALPIIDFHQEAWWLPDEADVRGFWTQVYLWLHIALGWLLTTLGIAAVTGIIKRD</sequence>
<evidence type="ECO:0000313" key="2">
    <source>
        <dbReference type="EMBL" id="SUS05175.1"/>
    </source>
</evidence>
<keyword evidence="1" id="KW-0812">Transmembrane</keyword>
<gene>
    <name evidence="2" type="ORF">DF3PB_1770004</name>
</gene>
<name>A0A380TBF7_9ZZZZ</name>
<feature type="transmembrane region" description="Helical" evidence="1">
    <location>
        <begin position="455"/>
        <end position="477"/>
    </location>
</feature>
<keyword evidence="1" id="KW-1133">Transmembrane helix</keyword>
<protein>
    <recommendedName>
        <fullName evidence="3">Membrane-associated oxidoreductase</fullName>
    </recommendedName>
</protein>
<accession>A0A380TBF7</accession>
<evidence type="ECO:0008006" key="3">
    <source>
        <dbReference type="Google" id="ProtNLM"/>
    </source>
</evidence>
<dbReference type="EMBL" id="UIDG01000087">
    <property type="protein sequence ID" value="SUS05175.1"/>
    <property type="molecule type" value="Genomic_DNA"/>
</dbReference>
<keyword evidence="1" id="KW-0472">Membrane</keyword>
<organism evidence="2">
    <name type="scientific">metagenome</name>
    <dbReference type="NCBI Taxonomy" id="256318"/>
    <lineage>
        <taxon>unclassified sequences</taxon>
        <taxon>metagenomes</taxon>
    </lineage>
</organism>
<proteinExistence type="predicted"/>
<reference evidence="2" key="1">
    <citation type="submission" date="2018-07" db="EMBL/GenBank/DDBJ databases">
        <authorList>
            <person name="Quirk P.G."/>
            <person name="Krulwich T.A."/>
        </authorList>
    </citation>
    <scope>NUCLEOTIDE SEQUENCE</scope>
</reference>
<evidence type="ECO:0000256" key="1">
    <source>
        <dbReference type="SAM" id="Phobius"/>
    </source>
</evidence>
<feature type="transmembrane region" description="Helical" evidence="1">
    <location>
        <begin position="367"/>
        <end position="386"/>
    </location>
</feature>
<dbReference type="AlphaFoldDB" id="A0A380TBF7"/>